<dbReference type="EMBL" id="CAMXCT010000506">
    <property type="protein sequence ID" value="CAI3979689.1"/>
    <property type="molecule type" value="Genomic_DNA"/>
</dbReference>
<feature type="compositionally biased region" description="Gly residues" evidence="2">
    <location>
        <begin position="307"/>
        <end position="321"/>
    </location>
</feature>
<evidence type="ECO:0000256" key="1">
    <source>
        <dbReference type="SAM" id="Coils"/>
    </source>
</evidence>
<reference evidence="3" key="1">
    <citation type="submission" date="2022-10" db="EMBL/GenBank/DDBJ databases">
        <authorList>
            <person name="Chen Y."/>
            <person name="Dougan E. K."/>
            <person name="Chan C."/>
            <person name="Rhodes N."/>
            <person name="Thang M."/>
        </authorList>
    </citation>
    <scope>NUCLEOTIDE SEQUENCE</scope>
</reference>
<organism evidence="3">
    <name type="scientific">Cladocopium goreaui</name>
    <dbReference type="NCBI Taxonomy" id="2562237"/>
    <lineage>
        <taxon>Eukaryota</taxon>
        <taxon>Sar</taxon>
        <taxon>Alveolata</taxon>
        <taxon>Dinophyceae</taxon>
        <taxon>Suessiales</taxon>
        <taxon>Symbiodiniaceae</taxon>
        <taxon>Cladocopium</taxon>
    </lineage>
</organism>
<evidence type="ECO:0000313" key="4">
    <source>
        <dbReference type="EMBL" id="CAL4767001.1"/>
    </source>
</evidence>
<protein>
    <submittedName>
        <fullName evidence="3">Uncharacterized protein</fullName>
    </submittedName>
</protein>
<dbReference type="EMBL" id="CAMXCT020000506">
    <property type="protein sequence ID" value="CAL1133064.1"/>
    <property type="molecule type" value="Genomic_DNA"/>
</dbReference>
<feature type="compositionally biased region" description="Basic residues" evidence="2">
    <location>
        <begin position="282"/>
        <end position="295"/>
    </location>
</feature>
<gene>
    <name evidence="3" type="ORF">C1SCF055_LOCUS7626</name>
</gene>
<dbReference type="AlphaFoldDB" id="A0A9P1BUG7"/>
<name>A0A9P1BUG7_9DINO</name>
<comment type="caution">
    <text evidence="3">The sequence shown here is derived from an EMBL/GenBank/DDBJ whole genome shotgun (WGS) entry which is preliminary data.</text>
</comment>
<proteinExistence type="predicted"/>
<sequence length="321" mass="36555">MEVFRARRARTAETINEVPGIDITYKVCVALQQHRALDKVVGRFWNVTLAEKCFDRVIYHNTSQIVVVRIPPTGSYLLCALPPGDPMARQPRANAQDPARKRRLDEFDRRLTAMEGQVRTHEDRMENLEYRFELETAYRYLRIENSPGLDQMFKDLAAKTMENAEIRERTGQVLMREIREVFEREVEEGELSATSQANNPRRKWHTPAARKATLDAFNVAPLVDLCSRAGDNRYNLRLQQGEPSRVAFNAVKNMLNWALYVYSQHTTGDQYKLQVFPDRGPAVRRRKGYGKGKDRKGKDGKGKGAKGKGTGKGEAGGNQEG</sequence>
<keyword evidence="5" id="KW-1185">Reference proteome</keyword>
<dbReference type="OrthoDB" id="10651360at2759"/>
<dbReference type="EMBL" id="CAMXCT030000506">
    <property type="protein sequence ID" value="CAL4767001.1"/>
    <property type="molecule type" value="Genomic_DNA"/>
</dbReference>
<evidence type="ECO:0000256" key="2">
    <source>
        <dbReference type="SAM" id="MobiDB-lite"/>
    </source>
</evidence>
<feature type="region of interest" description="Disordered" evidence="2">
    <location>
        <begin position="277"/>
        <end position="321"/>
    </location>
</feature>
<reference evidence="4 5" key="2">
    <citation type="submission" date="2024-05" db="EMBL/GenBank/DDBJ databases">
        <authorList>
            <person name="Chen Y."/>
            <person name="Shah S."/>
            <person name="Dougan E. K."/>
            <person name="Thang M."/>
            <person name="Chan C."/>
        </authorList>
    </citation>
    <scope>NUCLEOTIDE SEQUENCE [LARGE SCALE GENOMIC DNA]</scope>
</reference>
<dbReference type="Proteomes" id="UP001152797">
    <property type="component" value="Unassembled WGS sequence"/>
</dbReference>
<evidence type="ECO:0000313" key="5">
    <source>
        <dbReference type="Proteomes" id="UP001152797"/>
    </source>
</evidence>
<evidence type="ECO:0000313" key="3">
    <source>
        <dbReference type="EMBL" id="CAI3979689.1"/>
    </source>
</evidence>
<accession>A0A9P1BUG7</accession>
<feature type="coiled-coil region" evidence="1">
    <location>
        <begin position="104"/>
        <end position="131"/>
    </location>
</feature>
<keyword evidence="1" id="KW-0175">Coiled coil</keyword>